<comment type="caution">
    <text evidence="1">The sequence shown here is derived from an EMBL/GenBank/DDBJ whole genome shotgun (WGS) entry which is preliminary data.</text>
</comment>
<reference evidence="1 2" key="1">
    <citation type="journal article" date="2020" name="Nat. Food">
        <title>A phased Vanilla planifolia genome enables genetic improvement of flavour and production.</title>
        <authorList>
            <person name="Hasing T."/>
            <person name="Tang H."/>
            <person name="Brym M."/>
            <person name="Khazi F."/>
            <person name="Huang T."/>
            <person name="Chambers A.H."/>
        </authorList>
    </citation>
    <scope>NUCLEOTIDE SEQUENCE [LARGE SCALE GENOMIC DNA]</scope>
    <source>
        <tissue evidence="1">Leaf</tissue>
    </source>
</reference>
<evidence type="ECO:0000313" key="2">
    <source>
        <dbReference type="Proteomes" id="UP000636800"/>
    </source>
</evidence>
<dbReference type="AlphaFoldDB" id="A0A835RXL4"/>
<organism evidence="1 2">
    <name type="scientific">Vanilla planifolia</name>
    <name type="common">Vanilla</name>
    <dbReference type="NCBI Taxonomy" id="51239"/>
    <lineage>
        <taxon>Eukaryota</taxon>
        <taxon>Viridiplantae</taxon>
        <taxon>Streptophyta</taxon>
        <taxon>Embryophyta</taxon>
        <taxon>Tracheophyta</taxon>
        <taxon>Spermatophyta</taxon>
        <taxon>Magnoliopsida</taxon>
        <taxon>Liliopsida</taxon>
        <taxon>Asparagales</taxon>
        <taxon>Orchidaceae</taxon>
        <taxon>Vanilloideae</taxon>
        <taxon>Vanilleae</taxon>
        <taxon>Vanilla</taxon>
    </lineage>
</organism>
<name>A0A835RXL4_VANPL</name>
<proteinExistence type="predicted"/>
<keyword evidence="2" id="KW-1185">Reference proteome</keyword>
<dbReference type="EMBL" id="JADCNL010000001">
    <property type="protein sequence ID" value="KAG0496440.1"/>
    <property type="molecule type" value="Genomic_DNA"/>
</dbReference>
<protein>
    <submittedName>
        <fullName evidence="1">Uncharacterized protein</fullName>
    </submittedName>
</protein>
<gene>
    <name evidence="1" type="ORF">HPP92_001131</name>
</gene>
<sequence>MPKPGSVWDHPRHLEARILKLFKRSGRDKVKRPLGGSRYLIPPPHLPTGTRLFSLQGEPFGIIFAASINDYKPFRTAITLTVALHKADKKLDRTAITRCASSSLADHKDTR</sequence>
<dbReference type="Proteomes" id="UP000636800">
    <property type="component" value="Chromosome 1"/>
</dbReference>
<evidence type="ECO:0000313" key="1">
    <source>
        <dbReference type="EMBL" id="KAG0496440.1"/>
    </source>
</evidence>
<accession>A0A835RXL4</accession>